<dbReference type="InterPro" id="IPR047127">
    <property type="entry name" value="MutT-like"/>
</dbReference>
<keyword evidence="7 17" id="KW-0378">Hydrolase</keyword>
<evidence type="ECO:0000313" key="20">
    <source>
        <dbReference type="Proteomes" id="UP000264589"/>
    </source>
</evidence>
<dbReference type="GO" id="GO:0006260">
    <property type="term" value="P:DNA replication"/>
    <property type="evidence" value="ECO:0007669"/>
    <property type="project" value="UniProtKB-KW"/>
</dbReference>
<reference evidence="19 20" key="1">
    <citation type="submission" date="2018-08" db="EMBL/GenBank/DDBJ databases">
        <title>Parvularcula sp. SM1705, isolated from surface water of the South Sea China.</title>
        <authorList>
            <person name="Sun L."/>
        </authorList>
    </citation>
    <scope>NUCLEOTIDE SEQUENCE [LARGE SCALE GENOMIC DNA]</scope>
    <source>
        <strain evidence="19 20">SM1705</strain>
    </source>
</reference>
<dbReference type="GO" id="GO:0046872">
    <property type="term" value="F:metal ion binding"/>
    <property type="evidence" value="ECO:0007669"/>
    <property type="project" value="UniProtKB-KW"/>
</dbReference>
<dbReference type="InterPro" id="IPR020084">
    <property type="entry name" value="NUDIX_hydrolase_CS"/>
</dbReference>
<dbReference type="RefSeq" id="WP_116392738.1">
    <property type="nucleotide sequence ID" value="NZ_QUQO01000001.1"/>
</dbReference>
<keyword evidence="6" id="KW-0227">DNA damage</keyword>
<dbReference type="GO" id="GO:0035539">
    <property type="term" value="F:8-oxo-7,8-dihydrodeoxyguanosine triphosphate pyrophosphatase activity"/>
    <property type="evidence" value="ECO:0007669"/>
    <property type="project" value="UniProtKB-EC"/>
</dbReference>
<keyword evidence="8" id="KW-0460">Magnesium</keyword>
<evidence type="ECO:0000256" key="16">
    <source>
        <dbReference type="ARBA" id="ARBA00042798"/>
    </source>
</evidence>
<dbReference type="PROSITE" id="PS00893">
    <property type="entry name" value="NUDIX_BOX"/>
    <property type="match status" value="1"/>
</dbReference>
<dbReference type="InParanoid" id="A0A371RKY3"/>
<comment type="caution">
    <text evidence="19">The sequence shown here is derived from an EMBL/GenBank/DDBJ whole genome shotgun (WGS) entry which is preliminary data.</text>
</comment>
<feature type="domain" description="Nudix hydrolase" evidence="18">
    <location>
        <begin position="3"/>
        <end position="129"/>
    </location>
</feature>
<evidence type="ECO:0000256" key="12">
    <source>
        <dbReference type="ARBA" id="ARBA00038905"/>
    </source>
</evidence>
<evidence type="ECO:0000313" key="19">
    <source>
        <dbReference type="EMBL" id="RFB06105.1"/>
    </source>
</evidence>
<dbReference type="AlphaFoldDB" id="A0A371RKY3"/>
<dbReference type="EMBL" id="QUQO01000001">
    <property type="protein sequence ID" value="RFB06105.1"/>
    <property type="molecule type" value="Genomic_DNA"/>
</dbReference>
<dbReference type="GO" id="GO:0008413">
    <property type="term" value="F:8-oxo-7,8-dihydroguanosine triphosphate pyrophosphatase activity"/>
    <property type="evidence" value="ECO:0007669"/>
    <property type="project" value="TreeGrafter"/>
</dbReference>
<evidence type="ECO:0000259" key="18">
    <source>
        <dbReference type="PROSITE" id="PS51462"/>
    </source>
</evidence>
<keyword evidence="5" id="KW-0479">Metal-binding</keyword>
<dbReference type="GO" id="GO:0044715">
    <property type="term" value="F:8-oxo-dGDP phosphatase activity"/>
    <property type="evidence" value="ECO:0007669"/>
    <property type="project" value="TreeGrafter"/>
</dbReference>
<sequence length="134" mass="14719">MGECVIVSAVGLIDRDGRVLLTTRPEGKDYAGFWEFPGGKIEDGERAESALVRELREELGIRTEESCLAPFSFGTDSDTGLLLLLFLCRKWDGAAQGLEGQELKWVAPSELLAHDMPPIDRPLAAQLRDFLSGL</sequence>
<dbReference type="SUPFAM" id="SSF55811">
    <property type="entry name" value="Nudix"/>
    <property type="match status" value="1"/>
</dbReference>
<name>A0A371RKY3_9PROT</name>
<evidence type="ECO:0000256" key="15">
    <source>
        <dbReference type="ARBA" id="ARBA00041979"/>
    </source>
</evidence>
<evidence type="ECO:0000256" key="7">
    <source>
        <dbReference type="ARBA" id="ARBA00022801"/>
    </source>
</evidence>
<evidence type="ECO:0000256" key="8">
    <source>
        <dbReference type="ARBA" id="ARBA00022842"/>
    </source>
</evidence>
<evidence type="ECO:0000256" key="9">
    <source>
        <dbReference type="ARBA" id="ARBA00023204"/>
    </source>
</evidence>
<comment type="cofactor">
    <cofactor evidence="1">
        <name>Mg(2+)</name>
        <dbReference type="ChEBI" id="CHEBI:18420"/>
    </cofactor>
</comment>
<keyword evidence="9" id="KW-0234">DNA repair</keyword>
<accession>A0A371RKY3</accession>
<evidence type="ECO:0000256" key="17">
    <source>
        <dbReference type="RuleBase" id="RU003476"/>
    </source>
</evidence>
<dbReference type="PRINTS" id="PR00502">
    <property type="entry name" value="NUDIXFAMILY"/>
</dbReference>
<evidence type="ECO:0000256" key="1">
    <source>
        <dbReference type="ARBA" id="ARBA00001946"/>
    </source>
</evidence>
<dbReference type="InterPro" id="IPR000086">
    <property type="entry name" value="NUDIX_hydrolase_dom"/>
</dbReference>
<dbReference type="CDD" id="cd03425">
    <property type="entry name" value="NUDIX_MutT_NudA_like"/>
    <property type="match status" value="1"/>
</dbReference>
<evidence type="ECO:0000256" key="10">
    <source>
        <dbReference type="ARBA" id="ARBA00035861"/>
    </source>
</evidence>
<dbReference type="GO" id="GO:0006281">
    <property type="term" value="P:DNA repair"/>
    <property type="evidence" value="ECO:0007669"/>
    <property type="project" value="UniProtKB-KW"/>
</dbReference>
<evidence type="ECO:0000256" key="11">
    <source>
        <dbReference type="ARBA" id="ARBA00036904"/>
    </source>
</evidence>
<organism evidence="19 20">
    <name type="scientific">Parvularcula marina</name>
    <dbReference type="NCBI Taxonomy" id="2292771"/>
    <lineage>
        <taxon>Bacteria</taxon>
        <taxon>Pseudomonadati</taxon>
        <taxon>Pseudomonadota</taxon>
        <taxon>Alphaproteobacteria</taxon>
        <taxon>Parvularculales</taxon>
        <taxon>Parvularculaceae</taxon>
        <taxon>Parvularcula</taxon>
    </lineage>
</organism>
<evidence type="ECO:0000256" key="4">
    <source>
        <dbReference type="ARBA" id="ARBA00022705"/>
    </source>
</evidence>
<evidence type="ECO:0000256" key="6">
    <source>
        <dbReference type="ARBA" id="ARBA00022763"/>
    </source>
</evidence>
<dbReference type="PANTHER" id="PTHR47707">
    <property type="entry name" value="8-OXO-DGTP DIPHOSPHATASE"/>
    <property type="match status" value="1"/>
</dbReference>
<gene>
    <name evidence="19" type="ORF">DX908_13015</name>
</gene>
<dbReference type="InterPro" id="IPR020476">
    <property type="entry name" value="Nudix_hydrolase"/>
</dbReference>
<comment type="similarity">
    <text evidence="2 17">Belongs to the Nudix hydrolase family.</text>
</comment>
<dbReference type="Gene3D" id="3.90.79.10">
    <property type="entry name" value="Nucleoside Triphosphate Pyrophosphohydrolase"/>
    <property type="match status" value="1"/>
</dbReference>
<keyword evidence="3" id="KW-0515">Mutator protein</keyword>
<keyword evidence="20" id="KW-1185">Reference proteome</keyword>
<evidence type="ECO:0000256" key="3">
    <source>
        <dbReference type="ARBA" id="ARBA00022457"/>
    </source>
</evidence>
<dbReference type="EC" id="3.6.1.55" evidence="12"/>
<comment type="catalytic activity">
    <reaction evidence="11">
        <text>8-oxo-GTP + H2O = 8-oxo-GMP + diphosphate + H(+)</text>
        <dbReference type="Rhea" id="RHEA:67616"/>
        <dbReference type="ChEBI" id="CHEBI:15377"/>
        <dbReference type="ChEBI" id="CHEBI:15378"/>
        <dbReference type="ChEBI" id="CHEBI:33019"/>
        <dbReference type="ChEBI" id="CHEBI:143553"/>
        <dbReference type="ChEBI" id="CHEBI:145694"/>
    </reaction>
</comment>
<evidence type="ECO:0000256" key="14">
    <source>
        <dbReference type="ARBA" id="ARBA00041592"/>
    </source>
</evidence>
<keyword evidence="4" id="KW-0235">DNA replication</keyword>
<dbReference type="FunCoup" id="A0A371RKY3">
    <property type="interactions" value="126"/>
</dbReference>
<evidence type="ECO:0000256" key="5">
    <source>
        <dbReference type="ARBA" id="ARBA00022723"/>
    </source>
</evidence>
<evidence type="ECO:0000256" key="13">
    <source>
        <dbReference type="ARBA" id="ARBA00040794"/>
    </source>
</evidence>
<dbReference type="PANTHER" id="PTHR47707:SF1">
    <property type="entry name" value="NUDIX HYDROLASE FAMILY PROTEIN"/>
    <property type="match status" value="1"/>
</dbReference>
<protein>
    <recommendedName>
        <fullName evidence="13">8-oxo-dGTP diphosphatase</fullName>
        <ecNumber evidence="12">3.6.1.55</ecNumber>
    </recommendedName>
    <alternativeName>
        <fullName evidence="16">7,8-dihydro-8-oxoguanine-triphosphatase</fullName>
    </alternativeName>
    <alternativeName>
        <fullName evidence="15">Mutator protein MutT</fullName>
    </alternativeName>
    <alternativeName>
        <fullName evidence="14">dGTP pyrophosphohydrolase</fullName>
    </alternativeName>
</protein>
<evidence type="ECO:0000256" key="2">
    <source>
        <dbReference type="ARBA" id="ARBA00005582"/>
    </source>
</evidence>
<dbReference type="Proteomes" id="UP000264589">
    <property type="component" value="Unassembled WGS sequence"/>
</dbReference>
<comment type="catalytic activity">
    <reaction evidence="10">
        <text>8-oxo-dGTP + H2O = 8-oxo-dGMP + diphosphate + H(+)</text>
        <dbReference type="Rhea" id="RHEA:31575"/>
        <dbReference type="ChEBI" id="CHEBI:15377"/>
        <dbReference type="ChEBI" id="CHEBI:15378"/>
        <dbReference type="ChEBI" id="CHEBI:33019"/>
        <dbReference type="ChEBI" id="CHEBI:63224"/>
        <dbReference type="ChEBI" id="CHEBI:77896"/>
        <dbReference type="EC" id="3.6.1.55"/>
    </reaction>
</comment>
<dbReference type="GO" id="GO:0044716">
    <property type="term" value="F:8-oxo-GDP phosphatase activity"/>
    <property type="evidence" value="ECO:0007669"/>
    <property type="project" value="TreeGrafter"/>
</dbReference>
<dbReference type="InterPro" id="IPR015797">
    <property type="entry name" value="NUDIX_hydrolase-like_dom_sf"/>
</dbReference>
<proteinExistence type="inferred from homology"/>
<dbReference type="Pfam" id="PF00293">
    <property type="entry name" value="NUDIX"/>
    <property type="match status" value="1"/>
</dbReference>
<dbReference type="PROSITE" id="PS51462">
    <property type="entry name" value="NUDIX"/>
    <property type="match status" value="1"/>
</dbReference>
<dbReference type="OrthoDB" id="9810648at2"/>